<dbReference type="PANTHER" id="PTHR31225">
    <property type="entry name" value="OS04G0344100 PROTEIN-RELATED"/>
    <property type="match status" value="1"/>
</dbReference>
<accession>A0A445BI26</accession>
<keyword evidence="4" id="KW-1185">Reference proteome</keyword>
<organism evidence="3 4">
    <name type="scientific">Arachis hypogaea</name>
    <name type="common">Peanut</name>
    <dbReference type="NCBI Taxonomy" id="3818"/>
    <lineage>
        <taxon>Eukaryota</taxon>
        <taxon>Viridiplantae</taxon>
        <taxon>Streptophyta</taxon>
        <taxon>Embryophyta</taxon>
        <taxon>Tracheophyta</taxon>
        <taxon>Spermatophyta</taxon>
        <taxon>Magnoliopsida</taxon>
        <taxon>eudicotyledons</taxon>
        <taxon>Gunneridae</taxon>
        <taxon>Pentapetalae</taxon>
        <taxon>rosids</taxon>
        <taxon>fabids</taxon>
        <taxon>Fabales</taxon>
        <taxon>Fabaceae</taxon>
        <taxon>Papilionoideae</taxon>
        <taxon>50 kb inversion clade</taxon>
        <taxon>dalbergioids sensu lato</taxon>
        <taxon>Dalbergieae</taxon>
        <taxon>Pterocarpus clade</taxon>
        <taxon>Arachis</taxon>
    </lineage>
</organism>
<dbReference type="InterPro" id="IPR008949">
    <property type="entry name" value="Isoprenoid_synthase_dom_sf"/>
</dbReference>
<evidence type="ECO:0000259" key="2">
    <source>
        <dbReference type="Pfam" id="PF03936"/>
    </source>
</evidence>
<dbReference type="Gene3D" id="1.10.600.10">
    <property type="entry name" value="Farnesyl Diphosphate Synthase"/>
    <property type="match status" value="1"/>
</dbReference>
<dbReference type="Gramene" id="arahy.Tifrunner.gnm2.ann2.Ah09g284700.1">
    <property type="protein sequence ID" value="arahy.Tifrunner.gnm2.ann2.Ah09g284700.1-CDS"/>
    <property type="gene ID" value="arahy.Tifrunner.gnm2.ann2.Ah09g284700"/>
</dbReference>
<dbReference type="STRING" id="3818.A0A445BI26"/>
<comment type="caution">
    <text evidence="3">The sequence shown here is derived from an EMBL/GenBank/DDBJ whole genome shotgun (WGS) entry which is preliminary data.</text>
</comment>
<dbReference type="GO" id="GO:0000287">
    <property type="term" value="F:magnesium ion binding"/>
    <property type="evidence" value="ECO:0007669"/>
    <property type="project" value="InterPro"/>
</dbReference>
<gene>
    <name evidence="3" type="ORF">Ahy_A09g043325</name>
</gene>
<dbReference type="EMBL" id="SDMP01000009">
    <property type="protein sequence ID" value="RYR38314.1"/>
    <property type="molecule type" value="Genomic_DNA"/>
</dbReference>
<dbReference type="Proteomes" id="UP000289738">
    <property type="component" value="Chromosome A09"/>
</dbReference>
<sequence>MVQSLYQQELQQMTRLDLLTSTCGGGTWGWLASLAFSGIVSHPKFSYCRKELTKVADLITILDDVYDVYGTLDELELFTDAIERLLHYII</sequence>
<evidence type="ECO:0000313" key="4">
    <source>
        <dbReference type="Proteomes" id="UP000289738"/>
    </source>
</evidence>
<dbReference type="InterPro" id="IPR005630">
    <property type="entry name" value="Terpene_synthase_metal-bd"/>
</dbReference>
<name>A0A445BI26_ARAHY</name>
<dbReference type="GO" id="GO:0016114">
    <property type="term" value="P:terpenoid biosynthetic process"/>
    <property type="evidence" value="ECO:0007669"/>
    <property type="project" value="InterPro"/>
</dbReference>
<evidence type="ECO:0000313" key="3">
    <source>
        <dbReference type="EMBL" id="RYR38314.1"/>
    </source>
</evidence>
<dbReference type="SUPFAM" id="SSF48576">
    <property type="entry name" value="Terpenoid synthases"/>
    <property type="match status" value="1"/>
</dbReference>
<dbReference type="InterPro" id="IPR050148">
    <property type="entry name" value="Terpene_synthase-like"/>
</dbReference>
<dbReference type="GO" id="GO:0010333">
    <property type="term" value="F:terpene synthase activity"/>
    <property type="evidence" value="ECO:0007669"/>
    <property type="project" value="InterPro"/>
</dbReference>
<keyword evidence="1" id="KW-0479">Metal-binding</keyword>
<reference evidence="3 4" key="1">
    <citation type="submission" date="2019-01" db="EMBL/GenBank/DDBJ databases">
        <title>Sequencing of cultivated peanut Arachis hypogaea provides insights into genome evolution and oil improvement.</title>
        <authorList>
            <person name="Chen X."/>
        </authorList>
    </citation>
    <scope>NUCLEOTIDE SEQUENCE [LARGE SCALE GENOMIC DNA]</scope>
    <source>
        <strain evidence="4">cv. Fuhuasheng</strain>
        <tissue evidence="3">Leaves</tissue>
    </source>
</reference>
<protein>
    <recommendedName>
        <fullName evidence="2">Terpene synthase metal-binding domain-containing protein</fullName>
    </recommendedName>
</protein>
<evidence type="ECO:0000256" key="1">
    <source>
        <dbReference type="ARBA" id="ARBA00022723"/>
    </source>
</evidence>
<feature type="domain" description="Terpene synthase metal-binding" evidence="2">
    <location>
        <begin position="36"/>
        <end position="85"/>
    </location>
</feature>
<dbReference type="SMR" id="A0A445BI26"/>
<dbReference type="Pfam" id="PF03936">
    <property type="entry name" value="Terpene_synth_C"/>
    <property type="match status" value="1"/>
</dbReference>
<dbReference type="AlphaFoldDB" id="A0A445BI26"/>
<proteinExistence type="predicted"/>